<dbReference type="InterPro" id="IPR052026">
    <property type="entry name" value="ExeA_AAA_ATPase_DNA-bind"/>
</dbReference>
<feature type="domain" description="AAA+ ATPase" evidence="1">
    <location>
        <begin position="41"/>
        <end position="186"/>
    </location>
</feature>
<comment type="caution">
    <text evidence="2">The sequence shown here is derived from an EMBL/GenBank/DDBJ whole genome shotgun (WGS) entry which is preliminary data.</text>
</comment>
<organism evidence="2 3">
    <name type="scientific">Campylobacter canadensis</name>
    <dbReference type="NCBI Taxonomy" id="449520"/>
    <lineage>
        <taxon>Bacteria</taxon>
        <taxon>Pseudomonadati</taxon>
        <taxon>Campylobacterota</taxon>
        <taxon>Epsilonproteobacteria</taxon>
        <taxon>Campylobacterales</taxon>
        <taxon>Campylobacteraceae</taxon>
        <taxon>Campylobacter</taxon>
    </lineage>
</organism>
<name>A0ABS7WRG8_9BACT</name>
<dbReference type="Pfam" id="PF13401">
    <property type="entry name" value="AAA_22"/>
    <property type="match status" value="1"/>
</dbReference>
<dbReference type="EMBL" id="JACGBB010000007">
    <property type="protein sequence ID" value="MBZ7987326.1"/>
    <property type="molecule type" value="Genomic_DNA"/>
</dbReference>
<reference evidence="2 3" key="1">
    <citation type="submission" date="2020-07" db="EMBL/GenBank/DDBJ databases">
        <title>Transfer of Campylobacter canadensis to the novel genus Avispirillum gen. nov., that also includes two novel species recovered from migratory waterfowl: Avispirillum anseris sp. nov. and Avispirillum brantae sp. nov.</title>
        <authorList>
            <person name="Miller W.G."/>
            <person name="Chapman M.H."/>
            <person name="Yee E."/>
            <person name="Inglis G.D."/>
        </authorList>
    </citation>
    <scope>NUCLEOTIDE SEQUENCE [LARGE SCALE GENOMIC DNA]</scope>
    <source>
        <strain evidence="2 3">L283</strain>
    </source>
</reference>
<protein>
    <submittedName>
        <fullName evidence="2">ATP-binding protein</fullName>
    </submittedName>
</protein>
<dbReference type="InterPro" id="IPR049945">
    <property type="entry name" value="AAA_22"/>
</dbReference>
<proteinExistence type="predicted"/>
<dbReference type="Proteomes" id="UP000786183">
    <property type="component" value="Unassembled WGS sequence"/>
</dbReference>
<dbReference type="InterPro" id="IPR003593">
    <property type="entry name" value="AAA+_ATPase"/>
</dbReference>
<evidence type="ECO:0000313" key="3">
    <source>
        <dbReference type="Proteomes" id="UP000786183"/>
    </source>
</evidence>
<dbReference type="SMART" id="SM00382">
    <property type="entry name" value="AAA"/>
    <property type="match status" value="1"/>
</dbReference>
<dbReference type="CDD" id="cd00009">
    <property type="entry name" value="AAA"/>
    <property type="match status" value="1"/>
</dbReference>
<sequence>MSNKYTYAKELFIDNLASFNFINLDKSKITYHRIISALSKPLKLILFYGKPGSGKTFILTKVENDLKKQDKKIIFFPQPFYSEKEFFSTLFYEINKEEKEILSYESFLKNYKELLVVSEEEAKKEPFLIMLDEAQLYPQILIEKIRLLADTKLFRFLFTVHKTSVGEEDVLAQEHFTTRIWESIELVESTQSEVITYIEKKLDSLSDKLGNNFFVKKDYDFIYKLTKGNLRTVNLLLYKAFEIYEFYEQEKSSEFANANINEKVLTMSAISQRLINA</sequence>
<dbReference type="InterPro" id="IPR027417">
    <property type="entry name" value="P-loop_NTPase"/>
</dbReference>
<keyword evidence="3" id="KW-1185">Reference proteome</keyword>
<dbReference type="PANTHER" id="PTHR35894">
    <property type="entry name" value="GENERAL SECRETION PATHWAY PROTEIN A-RELATED"/>
    <property type="match status" value="1"/>
</dbReference>
<evidence type="ECO:0000313" key="2">
    <source>
        <dbReference type="EMBL" id="MBZ7987326.1"/>
    </source>
</evidence>
<evidence type="ECO:0000259" key="1">
    <source>
        <dbReference type="SMART" id="SM00382"/>
    </source>
</evidence>
<dbReference type="PANTHER" id="PTHR35894:SF1">
    <property type="entry name" value="PHOSPHORIBULOKINASE _ URIDINE KINASE FAMILY"/>
    <property type="match status" value="1"/>
</dbReference>
<dbReference type="GO" id="GO:0005524">
    <property type="term" value="F:ATP binding"/>
    <property type="evidence" value="ECO:0007669"/>
    <property type="project" value="UniProtKB-KW"/>
</dbReference>
<dbReference type="SUPFAM" id="SSF52540">
    <property type="entry name" value="P-loop containing nucleoside triphosphate hydrolases"/>
    <property type="match status" value="1"/>
</dbReference>
<dbReference type="RefSeq" id="WP_172231038.1">
    <property type="nucleotide sequence ID" value="NZ_CP035946.1"/>
</dbReference>
<gene>
    <name evidence="2" type="ORF">AVCANL283_04280</name>
</gene>
<keyword evidence="2" id="KW-0067">ATP-binding</keyword>
<accession>A0ABS7WRG8</accession>
<keyword evidence="2" id="KW-0547">Nucleotide-binding</keyword>
<dbReference type="Gene3D" id="3.40.50.300">
    <property type="entry name" value="P-loop containing nucleotide triphosphate hydrolases"/>
    <property type="match status" value="1"/>
</dbReference>